<feature type="compositionally biased region" description="Polar residues" evidence="3">
    <location>
        <begin position="24"/>
        <end position="40"/>
    </location>
</feature>
<sequence>MSTRNSFDDHINKDDDGTKKNNEKNNSGINEDLGSNFSDSEGSEYEVEKILDKRRRNGKLEYLLKWLGYDDSENKWVRAEDLNCPELIAQFEFETEKERRKNYTKRTVKRKSKHHSHKRPAKKQKTKIIDDEAQEYSNSNMSTSISSTTVGTIIKPSTSVLKKVNKTEKEVQEQLSSDVRPTKHRYGVEQGYVVQAVLGVNRNETKLNYVVHYMPNTPIEDNMELLPSHVASKYCPEQLIQFFQTRIRWNNHPLTT</sequence>
<dbReference type="InterPro" id="IPR008251">
    <property type="entry name" value="Chromo_shadow_dom"/>
</dbReference>
<feature type="compositionally biased region" description="Basic and acidic residues" evidence="3">
    <location>
        <begin position="1"/>
        <end position="23"/>
    </location>
</feature>
<keyword evidence="2" id="KW-0539">Nucleus</keyword>
<gene>
    <name evidence="5" type="ORF">OVA965_LOCUS9143</name>
    <name evidence="6" type="ORF">TMI583_LOCUS9139</name>
</gene>
<dbReference type="Proteomes" id="UP000682733">
    <property type="component" value="Unassembled WGS sequence"/>
</dbReference>
<evidence type="ECO:0000256" key="1">
    <source>
        <dbReference type="ARBA" id="ARBA00004123"/>
    </source>
</evidence>
<dbReference type="InterPro" id="IPR051219">
    <property type="entry name" value="Heterochromatin_chromo-domain"/>
</dbReference>
<accession>A0A8S2DD47</accession>
<dbReference type="CDD" id="cd00024">
    <property type="entry name" value="CD_CSD"/>
    <property type="match status" value="1"/>
</dbReference>
<dbReference type="Proteomes" id="UP000677228">
    <property type="component" value="Unassembled WGS sequence"/>
</dbReference>
<name>A0A8S2DD47_9BILA</name>
<evidence type="ECO:0000313" key="5">
    <source>
        <dbReference type="EMBL" id="CAF0891300.1"/>
    </source>
</evidence>
<dbReference type="InterPro" id="IPR016197">
    <property type="entry name" value="Chromo-like_dom_sf"/>
</dbReference>
<dbReference type="InterPro" id="IPR000953">
    <property type="entry name" value="Chromo/chromo_shadow_dom"/>
</dbReference>
<reference evidence="5" key="1">
    <citation type="submission" date="2021-02" db="EMBL/GenBank/DDBJ databases">
        <authorList>
            <person name="Nowell W R."/>
        </authorList>
    </citation>
    <scope>NUCLEOTIDE SEQUENCE</scope>
</reference>
<dbReference type="SUPFAM" id="SSF54160">
    <property type="entry name" value="Chromo domain-like"/>
    <property type="match status" value="2"/>
</dbReference>
<evidence type="ECO:0000313" key="7">
    <source>
        <dbReference type="Proteomes" id="UP000677228"/>
    </source>
</evidence>
<dbReference type="Pfam" id="PF00385">
    <property type="entry name" value="Chromo"/>
    <property type="match status" value="1"/>
</dbReference>
<proteinExistence type="predicted"/>
<feature type="region of interest" description="Disordered" evidence="3">
    <location>
        <begin position="99"/>
        <end position="126"/>
    </location>
</feature>
<feature type="compositionally biased region" description="Basic residues" evidence="3">
    <location>
        <begin position="102"/>
        <end position="126"/>
    </location>
</feature>
<dbReference type="Gene3D" id="2.40.50.40">
    <property type="match status" value="2"/>
</dbReference>
<protein>
    <recommendedName>
        <fullName evidence="4">Chromo domain-containing protein</fullName>
    </recommendedName>
</protein>
<dbReference type="EMBL" id="CAJNOK010003190">
    <property type="protein sequence ID" value="CAF0891300.1"/>
    <property type="molecule type" value="Genomic_DNA"/>
</dbReference>
<comment type="subcellular location">
    <subcellularLocation>
        <location evidence="1">Nucleus</location>
    </subcellularLocation>
</comment>
<feature type="domain" description="Chromo" evidence="4">
    <location>
        <begin position="45"/>
        <end position="103"/>
    </location>
</feature>
<dbReference type="InterPro" id="IPR023780">
    <property type="entry name" value="Chromo_domain"/>
</dbReference>
<dbReference type="CDD" id="cd00034">
    <property type="entry name" value="CSD"/>
    <property type="match status" value="1"/>
</dbReference>
<evidence type="ECO:0000259" key="4">
    <source>
        <dbReference type="PROSITE" id="PS50013"/>
    </source>
</evidence>
<dbReference type="AlphaFoldDB" id="A0A8S2DD47"/>
<dbReference type="PANTHER" id="PTHR22812">
    <property type="entry name" value="CHROMOBOX PROTEIN"/>
    <property type="match status" value="1"/>
</dbReference>
<comment type="caution">
    <text evidence="5">The sequence shown here is derived from an EMBL/GenBank/DDBJ whole genome shotgun (WGS) entry which is preliminary data.</text>
</comment>
<dbReference type="Pfam" id="PF01393">
    <property type="entry name" value="Chromo_shadow"/>
    <property type="match status" value="1"/>
</dbReference>
<dbReference type="EMBL" id="CAJOBA010003191">
    <property type="protein sequence ID" value="CAF3673512.1"/>
    <property type="molecule type" value="Genomic_DNA"/>
</dbReference>
<evidence type="ECO:0000256" key="3">
    <source>
        <dbReference type="SAM" id="MobiDB-lite"/>
    </source>
</evidence>
<feature type="region of interest" description="Disordered" evidence="3">
    <location>
        <begin position="1"/>
        <end position="45"/>
    </location>
</feature>
<organism evidence="5 7">
    <name type="scientific">Didymodactylos carnosus</name>
    <dbReference type="NCBI Taxonomy" id="1234261"/>
    <lineage>
        <taxon>Eukaryota</taxon>
        <taxon>Metazoa</taxon>
        <taxon>Spiralia</taxon>
        <taxon>Gnathifera</taxon>
        <taxon>Rotifera</taxon>
        <taxon>Eurotatoria</taxon>
        <taxon>Bdelloidea</taxon>
        <taxon>Philodinida</taxon>
        <taxon>Philodinidae</taxon>
        <taxon>Didymodactylos</taxon>
    </lineage>
</organism>
<evidence type="ECO:0000256" key="2">
    <source>
        <dbReference type="ARBA" id="ARBA00023242"/>
    </source>
</evidence>
<evidence type="ECO:0000313" key="6">
    <source>
        <dbReference type="EMBL" id="CAF3673512.1"/>
    </source>
</evidence>
<dbReference type="SMART" id="SM00298">
    <property type="entry name" value="CHROMO"/>
    <property type="match status" value="1"/>
</dbReference>
<dbReference type="PROSITE" id="PS50013">
    <property type="entry name" value="CHROMO_2"/>
    <property type="match status" value="1"/>
</dbReference>
<dbReference type="GO" id="GO:0005634">
    <property type="term" value="C:nucleus"/>
    <property type="evidence" value="ECO:0007669"/>
    <property type="project" value="UniProtKB-SubCell"/>
</dbReference>